<keyword evidence="3" id="KW-0175">Coiled coil</keyword>
<feature type="transmembrane region" description="Helical" evidence="6">
    <location>
        <begin position="583"/>
        <end position="613"/>
    </location>
</feature>
<protein>
    <recommendedName>
        <fullName evidence="7">SOGA coiled-coil domain-containing protein</fullName>
    </recommendedName>
</protein>
<feature type="region of interest" description="Disordered" evidence="5">
    <location>
        <begin position="423"/>
        <end position="459"/>
    </location>
</feature>
<feature type="region of interest" description="Disordered" evidence="5">
    <location>
        <begin position="185"/>
        <end position="222"/>
    </location>
</feature>
<name>A0A9Q1I0X5_CONCO</name>
<evidence type="ECO:0000256" key="4">
    <source>
        <dbReference type="ARBA" id="ARBA00023136"/>
    </source>
</evidence>
<keyword evidence="6" id="KW-0812">Transmembrane</keyword>
<evidence type="ECO:0000256" key="5">
    <source>
        <dbReference type="SAM" id="MobiDB-lite"/>
    </source>
</evidence>
<evidence type="ECO:0000256" key="2">
    <source>
        <dbReference type="ARBA" id="ARBA00022553"/>
    </source>
</evidence>
<proteinExistence type="predicted"/>
<dbReference type="GO" id="GO:0010506">
    <property type="term" value="P:regulation of autophagy"/>
    <property type="evidence" value="ECO:0007669"/>
    <property type="project" value="InterPro"/>
</dbReference>
<keyword evidence="6" id="KW-1133">Transmembrane helix</keyword>
<evidence type="ECO:0000256" key="1">
    <source>
        <dbReference type="ARBA" id="ARBA00004370"/>
    </source>
</evidence>
<dbReference type="GO" id="GO:0016020">
    <property type="term" value="C:membrane"/>
    <property type="evidence" value="ECO:0007669"/>
    <property type="project" value="UniProtKB-SubCell"/>
</dbReference>
<evidence type="ECO:0000256" key="3">
    <source>
        <dbReference type="ARBA" id="ARBA00023054"/>
    </source>
</evidence>
<reference evidence="8" key="1">
    <citation type="journal article" date="2023" name="Science">
        <title>Genome structures resolve the early diversification of teleost fishes.</title>
        <authorList>
            <person name="Parey E."/>
            <person name="Louis A."/>
            <person name="Montfort J."/>
            <person name="Bouchez O."/>
            <person name="Roques C."/>
            <person name="Iampietro C."/>
            <person name="Lluch J."/>
            <person name="Castinel A."/>
            <person name="Donnadieu C."/>
            <person name="Desvignes T."/>
            <person name="Floi Bucao C."/>
            <person name="Jouanno E."/>
            <person name="Wen M."/>
            <person name="Mejri S."/>
            <person name="Dirks R."/>
            <person name="Jansen H."/>
            <person name="Henkel C."/>
            <person name="Chen W.J."/>
            <person name="Zahm M."/>
            <person name="Cabau C."/>
            <person name="Klopp C."/>
            <person name="Thompson A.W."/>
            <person name="Robinson-Rechavi M."/>
            <person name="Braasch I."/>
            <person name="Lecointre G."/>
            <person name="Bobe J."/>
            <person name="Postlethwait J.H."/>
            <person name="Berthelot C."/>
            <person name="Roest Crollius H."/>
            <person name="Guiguen Y."/>
        </authorList>
    </citation>
    <scope>NUCLEOTIDE SEQUENCE</scope>
    <source>
        <strain evidence="8">Concon-B</strain>
    </source>
</reference>
<dbReference type="Proteomes" id="UP001152803">
    <property type="component" value="Unassembled WGS sequence"/>
</dbReference>
<feature type="domain" description="SOGA coiled-coil" evidence="7">
    <location>
        <begin position="333"/>
        <end position="417"/>
    </location>
</feature>
<dbReference type="Pfam" id="PF11365">
    <property type="entry name" value="SOGA"/>
    <property type="match status" value="2"/>
</dbReference>
<dbReference type="GO" id="GO:0005615">
    <property type="term" value="C:extracellular space"/>
    <property type="evidence" value="ECO:0007669"/>
    <property type="project" value="InterPro"/>
</dbReference>
<dbReference type="EMBL" id="JAFJMO010000006">
    <property type="protein sequence ID" value="KAJ8274717.1"/>
    <property type="molecule type" value="Genomic_DNA"/>
</dbReference>
<feature type="region of interest" description="Disordered" evidence="5">
    <location>
        <begin position="517"/>
        <end position="537"/>
    </location>
</feature>
<keyword evidence="4 6" id="KW-0472">Membrane</keyword>
<comment type="subcellular location">
    <subcellularLocation>
        <location evidence="1">Membrane</location>
    </subcellularLocation>
</comment>
<dbReference type="PANTHER" id="PTHR15742:SF2">
    <property type="entry name" value="PROTEIN SOGA3"/>
    <property type="match status" value="1"/>
</dbReference>
<dbReference type="InterPro" id="IPR027881">
    <property type="entry name" value="SOGA_CC"/>
</dbReference>
<feature type="domain" description="SOGA coiled-coil" evidence="7">
    <location>
        <begin position="222"/>
        <end position="315"/>
    </location>
</feature>
<dbReference type="AlphaFoldDB" id="A0A9Q1I0X5"/>
<keyword evidence="2" id="KW-0597">Phosphoprotein</keyword>
<comment type="caution">
    <text evidence="8">The sequence shown here is derived from an EMBL/GenBank/DDBJ whole genome shotgun (WGS) entry which is preliminary data.</text>
</comment>
<evidence type="ECO:0000259" key="7">
    <source>
        <dbReference type="Pfam" id="PF11365"/>
    </source>
</evidence>
<gene>
    <name evidence="8" type="ORF">COCON_G00093420</name>
</gene>
<dbReference type="OrthoDB" id="10036174at2759"/>
<feature type="compositionally biased region" description="Basic and acidic residues" evidence="5">
    <location>
        <begin position="203"/>
        <end position="213"/>
    </location>
</feature>
<feature type="region of interest" description="Disordered" evidence="5">
    <location>
        <begin position="353"/>
        <end position="384"/>
    </location>
</feature>
<sequence length="614" mass="69754">MVFIQFVQIHCGDLNQTSILLPTEMSMKLSIGSAPEPEQVQEGIVTETAIEHHQKLGDELERLAEENEILKLEVEEMRVEMDEIRDTFYEEDACQLQDMRREFERANKNCRILQYRLRKAERKRPPYAQTGETDGEVLRNLEQDLKVAKDVSIRLHQELERMEEKSTKTEEENDNLRQQLIQAEVTKQALLNEPHKKEKRRGSRDVQISDRKTLQASPEEETEDLKCQLSLLKEDTNLMRRKIAKIGKEKDQREQELQKYHCFYGDLDSHLPKGEVGGPPSPRQVELRLRLRLAEEEANALSRRIAEMEVQNQSLGAELGELRGAEPAGGGGADLQLQLQSAEEEAEKLRRRLADLEDQSGRASSELRSLRRCRRKSPEVEAEADADALQEELKAARLHINELGCTALRLQYENSVLLSAAQQHCDGQGGQRDSQEDPRPPPHKREGPVGGESEPEEACHARRFGPEHSPHALEGCFPSRAFRDRQRMAGIRTEAERLGLAVDWLISDPRGVVTEARVYPGDGGSSGGTDKEDDGSRVPEHELLCHVSGQMKAFQKELRGFIDGLEVPETPDKEEPLSIFQPIILLILILVLFSSLSYGTIFKLIFLFTLFFVL</sequence>
<feature type="compositionally biased region" description="Basic and acidic residues" evidence="5">
    <location>
        <begin position="433"/>
        <end position="447"/>
    </location>
</feature>
<evidence type="ECO:0000256" key="6">
    <source>
        <dbReference type="SAM" id="Phobius"/>
    </source>
</evidence>
<dbReference type="InterPro" id="IPR049885">
    <property type="entry name" value="MTCL1-3"/>
</dbReference>
<evidence type="ECO:0000313" key="8">
    <source>
        <dbReference type="EMBL" id="KAJ8274717.1"/>
    </source>
</evidence>
<keyword evidence="9" id="KW-1185">Reference proteome</keyword>
<evidence type="ECO:0000313" key="9">
    <source>
        <dbReference type="Proteomes" id="UP001152803"/>
    </source>
</evidence>
<accession>A0A9Q1I0X5</accession>
<dbReference type="PANTHER" id="PTHR15742">
    <property type="entry name" value="GIRDIN"/>
    <property type="match status" value="1"/>
</dbReference>
<organism evidence="8 9">
    <name type="scientific">Conger conger</name>
    <name type="common">Conger eel</name>
    <name type="synonym">Muraena conger</name>
    <dbReference type="NCBI Taxonomy" id="82655"/>
    <lineage>
        <taxon>Eukaryota</taxon>
        <taxon>Metazoa</taxon>
        <taxon>Chordata</taxon>
        <taxon>Craniata</taxon>
        <taxon>Vertebrata</taxon>
        <taxon>Euteleostomi</taxon>
        <taxon>Actinopterygii</taxon>
        <taxon>Neopterygii</taxon>
        <taxon>Teleostei</taxon>
        <taxon>Anguilliformes</taxon>
        <taxon>Congridae</taxon>
        <taxon>Conger</taxon>
    </lineage>
</organism>